<dbReference type="EMBL" id="JACHDZ010000002">
    <property type="protein sequence ID" value="MBB5343817.1"/>
    <property type="molecule type" value="Genomic_DNA"/>
</dbReference>
<dbReference type="GO" id="GO:0055085">
    <property type="term" value="P:transmembrane transport"/>
    <property type="evidence" value="ECO:0007669"/>
    <property type="project" value="InterPro"/>
</dbReference>
<comment type="caution">
    <text evidence="5">The sequence shown here is derived from an EMBL/GenBank/DDBJ whole genome shotgun (WGS) entry which is preliminary data.</text>
</comment>
<dbReference type="PANTHER" id="PTHR30386:SF24">
    <property type="entry name" value="MULTIDRUG RESISTANCE EFFLUX PUMP"/>
    <property type="match status" value="1"/>
</dbReference>
<name>A0A7W8N2W9_9BACT</name>
<dbReference type="Gene3D" id="2.40.50.100">
    <property type="match status" value="1"/>
</dbReference>
<proteinExistence type="predicted"/>
<keyword evidence="2" id="KW-1133">Transmembrane helix</keyword>
<evidence type="ECO:0000256" key="1">
    <source>
        <dbReference type="SAM" id="Coils"/>
    </source>
</evidence>
<evidence type="ECO:0000259" key="3">
    <source>
        <dbReference type="Pfam" id="PF25917"/>
    </source>
</evidence>
<dbReference type="Pfam" id="PF25954">
    <property type="entry name" value="Beta-barrel_RND_2"/>
    <property type="match status" value="1"/>
</dbReference>
<feature type="domain" description="CusB-like beta-barrel" evidence="4">
    <location>
        <begin position="277"/>
        <end position="323"/>
    </location>
</feature>
<dbReference type="SUPFAM" id="SSF111369">
    <property type="entry name" value="HlyD-like secretion proteins"/>
    <property type="match status" value="2"/>
</dbReference>
<keyword evidence="2" id="KW-0472">Membrane</keyword>
<dbReference type="InterPro" id="IPR058625">
    <property type="entry name" value="MdtA-like_BSH"/>
</dbReference>
<feature type="transmembrane region" description="Helical" evidence="2">
    <location>
        <begin position="6"/>
        <end position="23"/>
    </location>
</feature>
<keyword evidence="2" id="KW-0812">Transmembrane</keyword>
<protein>
    <submittedName>
        <fullName evidence="5">Membrane fusion protein (Multidrug efflux system)</fullName>
    </submittedName>
</protein>
<dbReference type="InterPro" id="IPR050739">
    <property type="entry name" value="MFP"/>
</dbReference>
<dbReference type="PANTHER" id="PTHR30386">
    <property type="entry name" value="MEMBRANE FUSION SUBUNIT OF EMRAB-TOLC MULTIDRUG EFFLUX PUMP"/>
    <property type="match status" value="1"/>
</dbReference>
<dbReference type="PRINTS" id="PR01490">
    <property type="entry name" value="RTXTOXIND"/>
</dbReference>
<feature type="domain" description="Multidrug resistance protein MdtA-like barrel-sandwich hybrid" evidence="3">
    <location>
        <begin position="51"/>
        <end position="267"/>
    </location>
</feature>
<evidence type="ECO:0000259" key="4">
    <source>
        <dbReference type="Pfam" id="PF25954"/>
    </source>
</evidence>
<reference evidence="5 6" key="1">
    <citation type="submission" date="2020-08" db="EMBL/GenBank/DDBJ databases">
        <title>Genomic Encyclopedia of Type Strains, Phase IV (KMG-V): Genome sequencing to study the core and pangenomes of soil and plant-associated prokaryotes.</title>
        <authorList>
            <person name="Whitman W."/>
        </authorList>
    </citation>
    <scope>NUCLEOTIDE SEQUENCE [LARGE SCALE GENOMIC DNA]</scope>
    <source>
        <strain evidence="5 6">M8US30</strain>
    </source>
</reference>
<evidence type="ECO:0000313" key="6">
    <source>
        <dbReference type="Proteomes" id="UP000569092"/>
    </source>
</evidence>
<dbReference type="Gene3D" id="1.10.287.470">
    <property type="entry name" value="Helix hairpin bin"/>
    <property type="match status" value="1"/>
</dbReference>
<organism evidence="5 6">
    <name type="scientific">Tunturiibacter lichenicola</name>
    <dbReference type="NCBI Taxonomy" id="2051959"/>
    <lineage>
        <taxon>Bacteria</taxon>
        <taxon>Pseudomonadati</taxon>
        <taxon>Acidobacteriota</taxon>
        <taxon>Terriglobia</taxon>
        <taxon>Terriglobales</taxon>
        <taxon>Acidobacteriaceae</taxon>
        <taxon>Tunturiibacter</taxon>
    </lineage>
</organism>
<dbReference type="Pfam" id="PF25917">
    <property type="entry name" value="BSH_RND"/>
    <property type="match status" value="1"/>
</dbReference>
<dbReference type="AlphaFoldDB" id="A0A7W8N2W9"/>
<evidence type="ECO:0000256" key="2">
    <source>
        <dbReference type="SAM" id="Phobius"/>
    </source>
</evidence>
<evidence type="ECO:0000313" key="5">
    <source>
        <dbReference type="EMBL" id="MBB5343817.1"/>
    </source>
</evidence>
<sequence length="384" mass="40701">MKKWSIAIPILVLAVAIFLIFAIRGHWDFWKSNAVLQKTNDAYVTGDQIPLSTRVSGTVQRVGVQDYQMVKAGQPIVELDNSDYQASVDEARAAISAARAELIANQDAKRAADANIDAAKASVEQAQAAADAAQAAIEAAQAQVTQAVSEYQRQETLLASRAATHQLFEQVQEARDAAQASLQSRRADLVRAKATVASSRAALAGSLQQRTALNAKDAELQAQIAAKTAAVTIAQVSLAYTKITAPADGRVGRLQVHPGQLVGAGVQVIDFVQDGAWVEANFLETQLAHVRIGDTADIKIDAYPSQVLHGHVSEIAPASGSATALLPPDNATGNFTKVIQRVPVKILFDGKPSEDILRPGLSAEVTVHTDSQETTQATQPGTAH</sequence>
<gene>
    <name evidence="5" type="ORF">HDF10_001792</name>
</gene>
<feature type="coiled-coil region" evidence="1">
    <location>
        <begin position="81"/>
        <end position="157"/>
    </location>
</feature>
<dbReference type="Proteomes" id="UP000569092">
    <property type="component" value="Unassembled WGS sequence"/>
</dbReference>
<dbReference type="InterPro" id="IPR058792">
    <property type="entry name" value="Beta-barrel_RND_2"/>
</dbReference>
<keyword evidence="1" id="KW-0175">Coiled coil</keyword>
<accession>A0A7W8N2W9</accession>
<dbReference type="Gene3D" id="2.40.30.170">
    <property type="match status" value="1"/>
</dbReference>